<evidence type="ECO:0000313" key="1">
    <source>
        <dbReference type="EMBL" id="ORE21335.1"/>
    </source>
</evidence>
<reference evidence="1 2" key="1">
    <citation type="journal article" date="2016" name="Proc. Natl. Acad. Sci. U.S.A.">
        <title>Lipid metabolic changes in an early divergent fungus govern the establishment of a mutualistic symbiosis with endobacteria.</title>
        <authorList>
            <person name="Lastovetsky O.A."/>
            <person name="Gaspar M.L."/>
            <person name="Mondo S.J."/>
            <person name="LaButti K.M."/>
            <person name="Sandor L."/>
            <person name="Grigoriev I.V."/>
            <person name="Henry S.A."/>
            <person name="Pawlowska T.E."/>
        </authorList>
    </citation>
    <scope>NUCLEOTIDE SEQUENCE [LARGE SCALE GENOMIC DNA]</scope>
    <source>
        <strain evidence="1 2">ATCC 11559</strain>
    </source>
</reference>
<dbReference type="EMBL" id="KV921280">
    <property type="protein sequence ID" value="ORE21335.1"/>
    <property type="molecule type" value="Genomic_DNA"/>
</dbReference>
<organism evidence="1 2">
    <name type="scientific">Rhizopus microsporus</name>
    <dbReference type="NCBI Taxonomy" id="58291"/>
    <lineage>
        <taxon>Eukaryota</taxon>
        <taxon>Fungi</taxon>
        <taxon>Fungi incertae sedis</taxon>
        <taxon>Mucoromycota</taxon>
        <taxon>Mucoromycotina</taxon>
        <taxon>Mucoromycetes</taxon>
        <taxon>Mucorales</taxon>
        <taxon>Mucorineae</taxon>
        <taxon>Rhizopodaceae</taxon>
        <taxon>Rhizopus</taxon>
    </lineage>
</organism>
<sequence length="129" mass="14353">MLGPLSMLKMLKRKQIIDVKESNLAIQKLYSAKSILGFKMNITLDTSISKVMAFVATVAYVCYAIEEEIGSKEIKWSKLYDFIQQKAIVSAPSSCWFFAPGCAQLAADAFRRPIAVYPENMFVSSSPAL</sequence>
<dbReference type="VEuPathDB" id="FungiDB:BCV72DRAFT_237414"/>
<evidence type="ECO:0000313" key="2">
    <source>
        <dbReference type="Proteomes" id="UP000242381"/>
    </source>
</evidence>
<accession>A0A1X0SAM6</accession>
<name>A0A1X0SAM6_RHIZD</name>
<dbReference type="AlphaFoldDB" id="A0A1X0SAM6"/>
<dbReference type="Proteomes" id="UP000242381">
    <property type="component" value="Unassembled WGS sequence"/>
</dbReference>
<gene>
    <name evidence="1" type="ORF">BCV71DRAFT_232351</name>
</gene>
<protein>
    <submittedName>
        <fullName evidence="1">Uncharacterized protein</fullName>
    </submittedName>
</protein>
<proteinExistence type="predicted"/>